<evidence type="ECO:0000256" key="3">
    <source>
        <dbReference type="ARBA" id="ARBA00023239"/>
    </source>
</evidence>
<dbReference type="Pfam" id="PF04345">
    <property type="entry name" value="Chor_lyase"/>
    <property type="match status" value="1"/>
</dbReference>
<comment type="similarity">
    <text evidence="5">Belongs to the UbiC family.</text>
</comment>
<evidence type="ECO:0000313" key="8">
    <source>
        <dbReference type="Proteomes" id="UP000198844"/>
    </source>
</evidence>
<keyword evidence="2 5" id="KW-0831">Ubiquinone biosynthesis</keyword>
<feature type="binding site" evidence="5">
    <location>
        <position position="113"/>
    </location>
    <ligand>
        <name>substrate</name>
    </ligand>
</feature>
<keyword evidence="3 5" id="KW-0456">Lyase</keyword>
<evidence type="ECO:0000256" key="6">
    <source>
        <dbReference type="SAM" id="MobiDB-lite"/>
    </source>
</evidence>
<proteinExistence type="inferred from homology"/>
<dbReference type="EMBL" id="FPBH01000018">
    <property type="protein sequence ID" value="SFU22344.1"/>
    <property type="molecule type" value="Genomic_DNA"/>
</dbReference>
<feature type="binding site" evidence="5">
    <location>
        <position position="75"/>
    </location>
    <ligand>
        <name>substrate</name>
    </ligand>
</feature>
<evidence type="ECO:0000256" key="2">
    <source>
        <dbReference type="ARBA" id="ARBA00022688"/>
    </source>
</evidence>
<comment type="catalytic activity">
    <reaction evidence="5">
        <text>chorismate = 4-hydroxybenzoate + pyruvate</text>
        <dbReference type="Rhea" id="RHEA:16505"/>
        <dbReference type="ChEBI" id="CHEBI:15361"/>
        <dbReference type="ChEBI" id="CHEBI:17879"/>
        <dbReference type="ChEBI" id="CHEBI:29748"/>
        <dbReference type="EC" id="4.1.3.40"/>
    </reaction>
</comment>
<keyword evidence="1 5" id="KW-0963">Cytoplasm</keyword>
<comment type="pathway">
    <text evidence="5">Cofactor biosynthesis; ubiquinone biosynthesis.</text>
</comment>
<dbReference type="Proteomes" id="UP000198844">
    <property type="component" value="Unassembled WGS sequence"/>
</dbReference>
<feature type="compositionally biased region" description="Basic and acidic residues" evidence="6">
    <location>
        <begin position="237"/>
        <end position="253"/>
    </location>
</feature>
<dbReference type="PANTHER" id="PTHR38683:SF1">
    <property type="entry name" value="CHORISMATE PYRUVATE-LYASE"/>
    <property type="match status" value="1"/>
</dbReference>
<dbReference type="SUPFAM" id="SSF64288">
    <property type="entry name" value="Chorismate lyase-like"/>
    <property type="match status" value="1"/>
</dbReference>
<name>A0A1I7EEJ2_9BURK</name>
<evidence type="ECO:0000256" key="1">
    <source>
        <dbReference type="ARBA" id="ARBA00022490"/>
    </source>
</evidence>
<dbReference type="PANTHER" id="PTHR38683">
    <property type="entry name" value="CHORISMATE PYRUVATE-LYASE"/>
    <property type="match status" value="1"/>
</dbReference>
<dbReference type="AlphaFoldDB" id="A0A1I7EEJ2"/>
<sequence>MPIRFDAADAHWRVAPLPGFSAAQKDWLTRGGSLTAHLRTLGAVAVRVTREAVALPWADEYAALGLAPRAPVWVREVVLSVDGVPFVAAHSVAPLAASVGVWQATRRLRTRPLAELLYSDSSVARSSLVSRRLTARHPLYRLAAVEIGGVQPHALVARRSVFERHGAPLMVTECMLPALWAHLASPCQTPSAHSASTHVHAPPRTHVREHGRPLEHTASRAAHGAQRAEPGQLSGQDAHEPGHAPASDRKEKR</sequence>
<feature type="region of interest" description="Disordered" evidence="6">
    <location>
        <begin position="189"/>
        <end position="253"/>
    </location>
</feature>
<comment type="function">
    <text evidence="5">Removes the pyruvyl group from chorismate, with concomitant aromatization of the ring, to provide 4-hydroxybenzoate (4HB) for the ubiquinone pathway.</text>
</comment>
<evidence type="ECO:0000313" key="7">
    <source>
        <dbReference type="EMBL" id="SFU22344.1"/>
    </source>
</evidence>
<dbReference type="RefSeq" id="WP_093639364.1">
    <property type="nucleotide sequence ID" value="NZ_FPBH01000018.1"/>
</dbReference>
<dbReference type="InterPro" id="IPR028978">
    <property type="entry name" value="Chorismate_lyase_/UTRA_dom_sf"/>
</dbReference>
<feature type="binding site" evidence="5">
    <location>
        <position position="173"/>
    </location>
    <ligand>
        <name>substrate</name>
    </ligand>
</feature>
<evidence type="ECO:0000256" key="5">
    <source>
        <dbReference type="HAMAP-Rule" id="MF_01632"/>
    </source>
</evidence>
<dbReference type="EC" id="4.1.3.40" evidence="5"/>
<organism evidence="7 8">
    <name type="scientific">Paraburkholderia aspalathi</name>
    <dbReference type="NCBI Taxonomy" id="1324617"/>
    <lineage>
        <taxon>Bacteria</taxon>
        <taxon>Pseudomonadati</taxon>
        <taxon>Pseudomonadota</taxon>
        <taxon>Betaproteobacteria</taxon>
        <taxon>Burkholderiales</taxon>
        <taxon>Burkholderiaceae</taxon>
        <taxon>Paraburkholderia</taxon>
    </lineage>
</organism>
<dbReference type="GO" id="GO:0005829">
    <property type="term" value="C:cytosol"/>
    <property type="evidence" value="ECO:0007669"/>
    <property type="project" value="TreeGrafter"/>
</dbReference>
<dbReference type="InterPro" id="IPR007440">
    <property type="entry name" value="Chorismate--pyruvate_lyase"/>
</dbReference>
<protein>
    <recommendedName>
        <fullName evidence="5">Probable chorismate pyruvate-lyase</fullName>
        <shortName evidence="5">CL</shortName>
        <shortName evidence="5">CPL</shortName>
        <ecNumber evidence="5">4.1.3.40</ecNumber>
    </recommendedName>
</protein>
<comment type="caution">
    <text evidence="5">Lacks conserved residue(s) required for the propagation of feature annotation.</text>
</comment>
<dbReference type="GO" id="GO:0042866">
    <property type="term" value="P:pyruvate biosynthetic process"/>
    <property type="evidence" value="ECO:0007669"/>
    <property type="project" value="UniProtKB-UniRule"/>
</dbReference>
<keyword evidence="4 5" id="KW-0670">Pyruvate</keyword>
<dbReference type="UniPathway" id="UPA00232"/>
<dbReference type="Gene3D" id="3.40.1410.10">
    <property type="entry name" value="Chorismate lyase-like"/>
    <property type="match status" value="1"/>
</dbReference>
<gene>
    <name evidence="5" type="primary">ubiC</name>
    <name evidence="7" type="ORF">SAMN05192563_101826</name>
</gene>
<dbReference type="GO" id="GO:0008813">
    <property type="term" value="F:chorismate lyase activity"/>
    <property type="evidence" value="ECO:0007669"/>
    <property type="project" value="UniProtKB-UniRule"/>
</dbReference>
<reference evidence="7 8" key="1">
    <citation type="submission" date="2016-10" db="EMBL/GenBank/DDBJ databases">
        <authorList>
            <person name="de Groot N.N."/>
        </authorList>
    </citation>
    <scope>NUCLEOTIDE SEQUENCE [LARGE SCALE GENOMIC DNA]</scope>
    <source>
        <strain evidence="7 8">LMG 27731</strain>
    </source>
</reference>
<evidence type="ECO:0000256" key="4">
    <source>
        <dbReference type="ARBA" id="ARBA00023317"/>
    </source>
</evidence>
<feature type="compositionally biased region" description="Basic and acidic residues" evidence="6">
    <location>
        <begin position="206"/>
        <end position="218"/>
    </location>
</feature>
<accession>A0A1I7EEJ2</accession>
<dbReference type="OrthoDB" id="8606430at2"/>
<dbReference type="HAMAP" id="MF_01632">
    <property type="entry name" value="UbiC"/>
    <property type="match status" value="1"/>
</dbReference>
<comment type="subcellular location">
    <subcellularLocation>
        <location evidence="5">Cytoplasm</location>
    </subcellularLocation>
</comment>
<dbReference type="GO" id="GO:0006744">
    <property type="term" value="P:ubiquinone biosynthetic process"/>
    <property type="evidence" value="ECO:0007669"/>
    <property type="project" value="UniProtKB-UniRule"/>
</dbReference>